<dbReference type="InterPro" id="IPR000305">
    <property type="entry name" value="GIY-YIG_endonuc"/>
</dbReference>
<accession>A3XLW8</accession>
<dbReference type="InterPro" id="IPR050190">
    <property type="entry name" value="UPF0213_domain"/>
</dbReference>
<dbReference type="PANTHER" id="PTHR34477">
    <property type="entry name" value="UPF0213 PROTEIN YHBQ"/>
    <property type="match status" value="1"/>
</dbReference>
<dbReference type="OrthoDB" id="1495241at2"/>
<evidence type="ECO:0000313" key="4">
    <source>
        <dbReference type="Proteomes" id="UP000001601"/>
    </source>
</evidence>
<dbReference type="CDD" id="cd10456">
    <property type="entry name" value="GIY-YIG_UPF0213"/>
    <property type="match status" value="1"/>
</dbReference>
<dbReference type="PANTHER" id="PTHR34477:SF1">
    <property type="entry name" value="UPF0213 PROTEIN YHBQ"/>
    <property type="match status" value="1"/>
</dbReference>
<keyword evidence="4" id="KW-1185">Reference proteome</keyword>
<dbReference type="PROSITE" id="PS50164">
    <property type="entry name" value="GIY_YIG"/>
    <property type="match status" value="1"/>
</dbReference>
<dbReference type="EMBL" id="AANC01000004">
    <property type="protein sequence ID" value="EAQ49450.1"/>
    <property type="molecule type" value="Genomic_DNA"/>
</dbReference>
<reference evidence="3 4" key="1">
    <citation type="journal article" date="2007" name="Nature">
        <title>Light stimulates growth of proteorhodopsin-containing marine Flavobacteria.</title>
        <authorList>
            <person name="Gomez-Consarnau L."/>
            <person name="Gonzalez J.M."/>
            <person name="Coll-Llado M."/>
            <person name="Gourdon P."/>
            <person name="Pascher T."/>
            <person name="Neutze R."/>
            <person name="Pedros-Alio C."/>
            <person name="Pinhassi J."/>
        </authorList>
    </citation>
    <scope>NUCLEOTIDE SEQUENCE [LARGE SCALE GENOMIC DNA]</scope>
    <source>
        <strain evidence="3 4">MED217</strain>
    </source>
</reference>
<dbReference type="SUPFAM" id="SSF82771">
    <property type="entry name" value="GIY-YIG endonuclease"/>
    <property type="match status" value="1"/>
</dbReference>
<dbReference type="RefSeq" id="WP_009780639.1">
    <property type="nucleotide sequence ID" value="NZ_CH672395.1"/>
</dbReference>
<dbReference type="Pfam" id="PF01541">
    <property type="entry name" value="GIY-YIG"/>
    <property type="match status" value="1"/>
</dbReference>
<dbReference type="eggNOG" id="COG2827">
    <property type="taxonomic scope" value="Bacteria"/>
</dbReference>
<organism evidence="3 4">
    <name type="scientific">Leeuwenhoekiella blandensis (strain CECT 7118 / CCUG 51940 / KCTC 22103 / MED217)</name>
    <name type="common">Flavobacterium sp. (strain MED217)</name>
    <dbReference type="NCBI Taxonomy" id="398720"/>
    <lineage>
        <taxon>Bacteria</taxon>
        <taxon>Pseudomonadati</taxon>
        <taxon>Bacteroidota</taxon>
        <taxon>Flavobacteriia</taxon>
        <taxon>Flavobacteriales</taxon>
        <taxon>Flavobacteriaceae</taxon>
        <taxon>Leeuwenhoekiella</taxon>
    </lineage>
</organism>
<comment type="caution">
    <text evidence="3">The sequence shown here is derived from an EMBL/GenBank/DDBJ whole genome shotgun (WGS) entry which is preliminary data.</text>
</comment>
<dbReference type="AlphaFoldDB" id="A3XLW8"/>
<evidence type="ECO:0000259" key="2">
    <source>
        <dbReference type="PROSITE" id="PS50164"/>
    </source>
</evidence>
<evidence type="ECO:0000256" key="1">
    <source>
        <dbReference type="ARBA" id="ARBA00007435"/>
    </source>
</evidence>
<proteinExistence type="inferred from homology"/>
<dbReference type="SMART" id="SM00465">
    <property type="entry name" value="GIYc"/>
    <property type="match status" value="1"/>
</dbReference>
<comment type="similarity">
    <text evidence="1">Belongs to the UPF0213 family.</text>
</comment>
<dbReference type="InterPro" id="IPR035901">
    <property type="entry name" value="GIY-YIG_endonuc_sf"/>
</dbReference>
<dbReference type="STRING" id="398720.MED217_11364"/>
<dbReference type="Gene3D" id="3.40.1440.10">
    <property type="entry name" value="GIY-YIG endonuclease"/>
    <property type="match status" value="1"/>
</dbReference>
<evidence type="ECO:0000313" key="3">
    <source>
        <dbReference type="EMBL" id="EAQ49450.1"/>
    </source>
</evidence>
<name>A3XLW8_LEEBM</name>
<sequence>MKTYFVYIVKCKDNSFYTGVTSNLELRIDQHNFGIKPDSYTFKRRPVELVWSEGFSQVDQAILWEKKIKGWSRRKKIALIESNWDDLVLFSKNYTQFGNKINE</sequence>
<dbReference type="HOGENOM" id="CLU_135650_4_1_10"/>
<feature type="domain" description="GIY-YIG" evidence="2">
    <location>
        <begin position="2"/>
        <end position="78"/>
    </location>
</feature>
<dbReference type="Proteomes" id="UP000001601">
    <property type="component" value="Unassembled WGS sequence"/>
</dbReference>
<protein>
    <recommendedName>
        <fullName evidence="2">GIY-YIG domain-containing protein</fullName>
    </recommendedName>
</protein>
<gene>
    <name evidence="3" type="ORF">MED217_11364</name>
</gene>